<proteinExistence type="predicted"/>
<evidence type="ECO:0000313" key="1">
    <source>
        <dbReference type="EMBL" id="RAR46716.1"/>
    </source>
</evidence>
<organism evidence="1 2">
    <name type="scientific">Flavobacterium lacus</name>
    <dbReference type="NCBI Taxonomy" id="1353778"/>
    <lineage>
        <taxon>Bacteria</taxon>
        <taxon>Pseudomonadati</taxon>
        <taxon>Bacteroidota</taxon>
        <taxon>Flavobacteriia</taxon>
        <taxon>Flavobacteriales</taxon>
        <taxon>Flavobacteriaceae</taxon>
        <taxon>Flavobacterium</taxon>
    </lineage>
</organism>
<evidence type="ECO:0000313" key="2">
    <source>
        <dbReference type="Proteomes" id="UP000249518"/>
    </source>
</evidence>
<name>A0A328WNK5_9FLAO</name>
<sequence>MKNLMFLLMFFYIGILSVSCDDLVDKDDPNELTGAQSDMGLVGVNVHSSSSDIAGVSDFSATIESLENGISSYTAQATITNTILKNMISNFPGVVIDGNTVSIDNFQIKQTTDGIKCLTGPFAGVLVNYDSSVGDTYNTGTAGKVRKVVSKTGQDDYPYGFYLIKTIQVESTVGNSNLVSGISKITYIANHRFGMVGVKIDFEDGTSTTFPIYTSAEN</sequence>
<dbReference type="AlphaFoldDB" id="A0A328WNK5"/>
<comment type="caution">
    <text evidence="1">The sequence shown here is derived from an EMBL/GenBank/DDBJ whole genome shotgun (WGS) entry which is preliminary data.</text>
</comment>
<dbReference type="EMBL" id="QLSV01000015">
    <property type="protein sequence ID" value="RAR46716.1"/>
    <property type="molecule type" value="Genomic_DNA"/>
</dbReference>
<gene>
    <name evidence="1" type="ORF">B0I10_11524</name>
</gene>
<protein>
    <submittedName>
        <fullName evidence="1">Uncharacterized protein</fullName>
    </submittedName>
</protein>
<dbReference type="Proteomes" id="UP000249518">
    <property type="component" value="Unassembled WGS sequence"/>
</dbReference>
<keyword evidence="2" id="KW-1185">Reference proteome</keyword>
<dbReference type="PROSITE" id="PS51257">
    <property type="entry name" value="PROKAR_LIPOPROTEIN"/>
    <property type="match status" value="1"/>
</dbReference>
<reference evidence="1 2" key="1">
    <citation type="submission" date="2018-06" db="EMBL/GenBank/DDBJ databases">
        <title>Genomic Encyclopedia of Type Strains, Phase III (KMG-III): the genomes of soil and plant-associated and newly described type strains.</title>
        <authorList>
            <person name="Whitman W."/>
        </authorList>
    </citation>
    <scope>NUCLEOTIDE SEQUENCE [LARGE SCALE GENOMIC DNA]</scope>
    <source>
        <strain evidence="1 2">CGMCC 1.12504</strain>
    </source>
</reference>
<accession>A0A328WNK5</accession>